<dbReference type="CDD" id="cd02440">
    <property type="entry name" value="AdoMet_MTases"/>
    <property type="match status" value="1"/>
</dbReference>
<dbReference type="KEGG" id="cts:Ctha_0994"/>
<dbReference type="GO" id="GO:0008757">
    <property type="term" value="F:S-adenosylmethionine-dependent methyltransferase activity"/>
    <property type="evidence" value="ECO:0007669"/>
    <property type="project" value="InterPro"/>
</dbReference>
<dbReference type="SUPFAM" id="SSF53335">
    <property type="entry name" value="S-adenosyl-L-methionine-dependent methyltransferases"/>
    <property type="match status" value="1"/>
</dbReference>
<dbReference type="AlphaFoldDB" id="B3QXI5"/>
<dbReference type="InterPro" id="IPR013216">
    <property type="entry name" value="Methyltransf_11"/>
</dbReference>
<dbReference type="RefSeq" id="WP_012499543.1">
    <property type="nucleotide sequence ID" value="NC_011026.1"/>
</dbReference>
<accession>B3QXI5</accession>
<evidence type="ECO:0000313" key="3">
    <source>
        <dbReference type="Proteomes" id="UP000001208"/>
    </source>
</evidence>
<keyword evidence="3" id="KW-1185">Reference proteome</keyword>
<dbReference type="Pfam" id="PF08241">
    <property type="entry name" value="Methyltransf_11"/>
    <property type="match status" value="1"/>
</dbReference>
<dbReference type="Proteomes" id="UP000001208">
    <property type="component" value="Chromosome"/>
</dbReference>
<dbReference type="eggNOG" id="COG2226">
    <property type="taxonomic scope" value="Bacteria"/>
</dbReference>
<proteinExistence type="predicted"/>
<reference evidence="2 3" key="1">
    <citation type="submission" date="2008-06" db="EMBL/GenBank/DDBJ databases">
        <title>Complete sequence of Chloroherpeton thalassium ATCC 35110.</title>
        <authorList>
            <consortium name="US DOE Joint Genome Institute"/>
            <person name="Lucas S."/>
            <person name="Copeland A."/>
            <person name="Lapidus A."/>
            <person name="Glavina del Rio T."/>
            <person name="Dalin E."/>
            <person name="Tice H."/>
            <person name="Bruce D."/>
            <person name="Goodwin L."/>
            <person name="Pitluck S."/>
            <person name="Schmutz J."/>
            <person name="Larimer F."/>
            <person name="Land M."/>
            <person name="Hauser L."/>
            <person name="Kyrpides N."/>
            <person name="Mikhailova N."/>
            <person name="Liu Z."/>
            <person name="Li T."/>
            <person name="Zhao F."/>
            <person name="Overmann J."/>
            <person name="Bryant D.A."/>
            <person name="Richardson P."/>
        </authorList>
    </citation>
    <scope>NUCLEOTIDE SEQUENCE [LARGE SCALE GENOMIC DNA]</scope>
    <source>
        <strain evidence="3">ATCC 35110 / GB-78</strain>
    </source>
</reference>
<dbReference type="HOGENOM" id="CLU_1308982_0_0_10"/>
<dbReference type="PANTHER" id="PTHR43861:SF1">
    <property type="entry name" value="TRANS-ACONITATE 2-METHYLTRANSFERASE"/>
    <property type="match status" value="1"/>
</dbReference>
<keyword evidence="2" id="KW-0489">Methyltransferase</keyword>
<organism evidence="2 3">
    <name type="scientific">Chloroherpeton thalassium (strain ATCC 35110 / GB-78)</name>
    <dbReference type="NCBI Taxonomy" id="517418"/>
    <lineage>
        <taxon>Bacteria</taxon>
        <taxon>Pseudomonadati</taxon>
        <taxon>Chlorobiota</taxon>
        <taxon>Chlorobiia</taxon>
        <taxon>Chlorobiales</taxon>
        <taxon>Chloroherpetonaceae</taxon>
        <taxon>Chloroherpeton</taxon>
    </lineage>
</organism>
<gene>
    <name evidence="2" type="ordered locus">Ctha_0994</name>
</gene>
<evidence type="ECO:0000259" key="1">
    <source>
        <dbReference type="Pfam" id="PF08241"/>
    </source>
</evidence>
<dbReference type="InterPro" id="IPR029063">
    <property type="entry name" value="SAM-dependent_MTases_sf"/>
</dbReference>
<name>B3QXI5_CHLT3</name>
<evidence type="ECO:0000313" key="2">
    <source>
        <dbReference type="EMBL" id="ACF13459.1"/>
    </source>
</evidence>
<dbReference type="EMBL" id="CP001100">
    <property type="protein sequence ID" value="ACF13459.1"/>
    <property type="molecule type" value="Genomic_DNA"/>
</dbReference>
<dbReference type="OrthoDB" id="9760689at2"/>
<feature type="domain" description="Methyltransferase type 11" evidence="1">
    <location>
        <begin position="44"/>
        <end position="138"/>
    </location>
</feature>
<dbReference type="Gene3D" id="3.40.50.150">
    <property type="entry name" value="Vaccinia Virus protein VP39"/>
    <property type="match status" value="1"/>
</dbReference>
<dbReference type="STRING" id="517418.Ctha_0994"/>
<sequence>MEQETHWSRFATDFEKRNHYVAGKRNINAIKDELFQLKLTGKVLELGCGNGTYSQILADSADELFATDYSKEMVSFSAQRLNERKNVHVEQQDCFSLSYPDASFDAVVMVNLLHIIANPEKALQESSRVLKVSGTVVVVSFTIEGMNLFQKLGMGYRYLRTYGKPPAGAQTLTVEHTCDMLINCGFVITESKLIGHNSKAVFVRAKLV</sequence>
<keyword evidence="2" id="KW-0808">Transferase</keyword>
<protein>
    <submittedName>
        <fullName evidence="2">Methyltransferase type 11</fullName>
    </submittedName>
</protein>
<dbReference type="PANTHER" id="PTHR43861">
    <property type="entry name" value="TRANS-ACONITATE 2-METHYLTRANSFERASE-RELATED"/>
    <property type="match status" value="1"/>
</dbReference>
<dbReference type="GO" id="GO:0032259">
    <property type="term" value="P:methylation"/>
    <property type="evidence" value="ECO:0007669"/>
    <property type="project" value="UniProtKB-KW"/>
</dbReference>